<evidence type="ECO:0000313" key="1">
    <source>
        <dbReference type="EMBL" id="MDR6608683.1"/>
    </source>
</evidence>
<sequence length="128" mass="14633">MSDSTTKTEERFYNIKNGIHTFKGIPYAAPLTAQNRFVDAREPDNFAETRPAIAYGPNCPQAEREDWNYKRIHGTVLGTLQVVLGGRFDKNDFVLLQMLKPQTWSIIPIDRQCSLVSVQRVEQSNRGF</sequence>
<reference evidence="1" key="1">
    <citation type="submission" date="2023-07" db="EMBL/GenBank/DDBJ databases">
        <title>Sorghum-associated microbial communities from plants grown in Nebraska, USA.</title>
        <authorList>
            <person name="Schachtman D."/>
        </authorList>
    </citation>
    <scope>NUCLEOTIDE SEQUENCE</scope>
    <source>
        <strain evidence="1">BE46</strain>
    </source>
</reference>
<name>A0ACC6JQM9_9PSED</name>
<protein>
    <submittedName>
        <fullName evidence="1">Uncharacterized protein</fullName>
    </submittedName>
</protein>
<dbReference type="Proteomes" id="UP001259420">
    <property type="component" value="Unassembled WGS sequence"/>
</dbReference>
<comment type="caution">
    <text evidence="1">The sequence shown here is derived from an EMBL/GenBank/DDBJ whole genome shotgun (WGS) entry which is preliminary data.</text>
</comment>
<accession>A0ACC6JQM9</accession>
<dbReference type="EMBL" id="JAVDSD010000008">
    <property type="protein sequence ID" value="MDR6608683.1"/>
    <property type="molecule type" value="Genomic_DNA"/>
</dbReference>
<organism evidence="1 2">
    <name type="scientific">Pseudomonas synxantha</name>
    <dbReference type="NCBI Taxonomy" id="47883"/>
    <lineage>
        <taxon>Bacteria</taxon>
        <taxon>Pseudomonadati</taxon>
        <taxon>Pseudomonadota</taxon>
        <taxon>Gammaproteobacteria</taxon>
        <taxon>Pseudomonadales</taxon>
        <taxon>Pseudomonadaceae</taxon>
        <taxon>Pseudomonas</taxon>
    </lineage>
</organism>
<keyword evidence="2" id="KW-1185">Reference proteome</keyword>
<proteinExistence type="predicted"/>
<gene>
    <name evidence="1" type="ORF">J2X87_003770</name>
</gene>
<evidence type="ECO:0000313" key="2">
    <source>
        <dbReference type="Proteomes" id="UP001259420"/>
    </source>
</evidence>